<dbReference type="InterPro" id="IPR011705">
    <property type="entry name" value="BACK"/>
</dbReference>
<reference evidence="3" key="1">
    <citation type="submission" date="2014-03" db="EMBL/GenBank/DDBJ databases">
        <authorList>
            <person name="Aksoy S."/>
            <person name="Warren W."/>
            <person name="Wilson R.K."/>
        </authorList>
    </citation>
    <scope>NUCLEOTIDE SEQUENCE [LARGE SCALE GENOMIC DNA]</scope>
    <source>
        <strain evidence="3">IAEA</strain>
    </source>
</reference>
<evidence type="ECO:0000313" key="2">
    <source>
        <dbReference type="EnsemblMetazoa" id="GPAI023748-PA"/>
    </source>
</evidence>
<reference evidence="2" key="2">
    <citation type="submission" date="2020-05" db="UniProtKB">
        <authorList>
            <consortium name="EnsemblMetazoa"/>
        </authorList>
    </citation>
    <scope>IDENTIFICATION</scope>
    <source>
        <strain evidence="2">IAEA</strain>
    </source>
</reference>
<organism evidence="2 3">
    <name type="scientific">Glossina pallidipes</name>
    <name type="common">Tsetse fly</name>
    <dbReference type="NCBI Taxonomy" id="7398"/>
    <lineage>
        <taxon>Eukaryota</taxon>
        <taxon>Metazoa</taxon>
        <taxon>Ecdysozoa</taxon>
        <taxon>Arthropoda</taxon>
        <taxon>Hexapoda</taxon>
        <taxon>Insecta</taxon>
        <taxon>Pterygota</taxon>
        <taxon>Neoptera</taxon>
        <taxon>Endopterygota</taxon>
        <taxon>Diptera</taxon>
        <taxon>Brachycera</taxon>
        <taxon>Muscomorpha</taxon>
        <taxon>Hippoboscoidea</taxon>
        <taxon>Glossinidae</taxon>
        <taxon>Glossina</taxon>
    </lineage>
</organism>
<dbReference type="Proteomes" id="UP000092445">
    <property type="component" value="Unassembled WGS sequence"/>
</dbReference>
<evidence type="ECO:0000313" key="3">
    <source>
        <dbReference type="Proteomes" id="UP000092445"/>
    </source>
</evidence>
<dbReference type="STRING" id="7398.A0A1A9ZSM7"/>
<dbReference type="VEuPathDB" id="VectorBase:GPAI023748"/>
<evidence type="ECO:0000259" key="1">
    <source>
        <dbReference type="Pfam" id="PF07707"/>
    </source>
</evidence>
<proteinExistence type="predicted"/>
<dbReference type="Gene3D" id="1.25.40.420">
    <property type="match status" value="1"/>
</dbReference>
<sequence length="121" mass="13870">MMCSQRNGKINKGRPAVKSEDTVYKAVLNWVKHDVNNRKVHLPELMSHITLPLLSTQFLKSQDSVEPLTKDQKCSELLVEALFHNLTSIEKGKLLSDSLRTRKRPEHINEMFHVILVAGRL</sequence>
<protein>
    <submittedName>
        <fullName evidence="2">BACK domain-containing protein</fullName>
    </submittedName>
</protein>
<keyword evidence="3" id="KW-1185">Reference proteome</keyword>
<dbReference type="PANTHER" id="PTHR45632">
    <property type="entry name" value="LD33804P"/>
    <property type="match status" value="1"/>
</dbReference>
<feature type="domain" description="BACK" evidence="1">
    <location>
        <begin position="15"/>
        <end position="61"/>
    </location>
</feature>
<dbReference type="Pfam" id="PF07707">
    <property type="entry name" value="BACK"/>
    <property type="match status" value="1"/>
</dbReference>
<dbReference type="EnsemblMetazoa" id="GPAI023748-RA">
    <property type="protein sequence ID" value="GPAI023748-PA"/>
    <property type="gene ID" value="GPAI023748"/>
</dbReference>
<accession>A0A1A9ZSM7</accession>
<name>A0A1A9ZSM7_GLOPL</name>
<dbReference type="PANTHER" id="PTHR45632:SF17">
    <property type="entry name" value="KELCH-LIKE PROTEIN 31"/>
    <property type="match status" value="1"/>
</dbReference>
<dbReference type="AlphaFoldDB" id="A0A1A9ZSM7"/>